<proteinExistence type="predicted"/>
<dbReference type="EMBL" id="MARB01000013">
    <property type="protein sequence ID" value="ODJ87244.1"/>
    <property type="molecule type" value="Genomic_DNA"/>
</dbReference>
<evidence type="ECO:0000313" key="1">
    <source>
        <dbReference type="EMBL" id="ODJ87244.1"/>
    </source>
</evidence>
<gene>
    <name evidence="1" type="ORF">CODIS_24960</name>
</gene>
<dbReference type="AlphaFoldDB" id="A0A7Z0VL92"/>
<organism evidence="1 2">
    <name type="scientific">Candidatus Thiodiazotropha endolucinida</name>
    <dbReference type="NCBI Taxonomy" id="1655433"/>
    <lineage>
        <taxon>Bacteria</taxon>
        <taxon>Pseudomonadati</taxon>
        <taxon>Pseudomonadota</taxon>
        <taxon>Gammaproteobacteria</taxon>
        <taxon>Chromatiales</taxon>
        <taxon>Sedimenticolaceae</taxon>
        <taxon>Candidatus Thiodiazotropha</taxon>
    </lineage>
</organism>
<keyword evidence="2" id="KW-1185">Reference proteome</keyword>
<reference evidence="1 2" key="1">
    <citation type="submission" date="2016-06" db="EMBL/GenBank/DDBJ databases">
        <title>Genome sequence of endosymbiont of Candidatus Endolucinida thiodiazotropha.</title>
        <authorList>
            <person name="Poehlein A."/>
            <person name="Koenig S."/>
            <person name="Heiden S.E."/>
            <person name="Thuermer A."/>
            <person name="Voget S."/>
            <person name="Daniel R."/>
            <person name="Markert S."/>
            <person name="Gros O."/>
            <person name="Schweder T."/>
        </authorList>
    </citation>
    <scope>NUCLEOTIDE SEQUENCE [LARGE SCALE GENOMIC DNA]</scope>
    <source>
        <strain evidence="1 2">COS</strain>
    </source>
</reference>
<comment type="caution">
    <text evidence="1">The sequence shown here is derived from an EMBL/GenBank/DDBJ whole genome shotgun (WGS) entry which is preliminary data.</text>
</comment>
<accession>A0A7Z0VL92</accession>
<dbReference type="Proteomes" id="UP000094769">
    <property type="component" value="Unassembled WGS sequence"/>
</dbReference>
<name>A0A7Z0VL92_9GAMM</name>
<protein>
    <submittedName>
        <fullName evidence="1">Uncharacterized protein</fullName>
    </submittedName>
</protein>
<sequence>MTETFRVSQQAPATTEKIIVKYLESEAFIGDNESSEDAIKSSKLLQLKLDEKREELSALSDDVPNDKRLELQLESAYILLDLDRRQEAGQIGKAVLDQALDEELWLRAVEACDILYQSEQTKSIKALAHGIWLGVTFPIDPELSVAMLQHLIDETPDKSDGAAVAAVTACYVVDIRAEGQEREDLKFFTNQLLGQVARRHSQVEEQEIFDFWVERMELNDPGKFLPRLAKVLEVIIDGDWWFDRDALRAKIPADEV</sequence>
<evidence type="ECO:0000313" key="2">
    <source>
        <dbReference type="Proteomes" id="UP000094769"/>
    </source>
</evidence>